<dbReference type="EMBL" id="NXGX01000003">
    <property type="protein sequence ID" value="PKR59016.1"/>
    <property type="molecule type" value="Genomic_DNA"/>
</dbReference>
<evidence type="ECO:0000313" key="5">
    <source>
        <dbReference type="EMBL" id="PKR59016.1"/>
    </source>
</evidence>
<protein>
    <recommendedName>
        <fullName evidence="4">Bacterial sugar transferase domain-containing protein</fullName>
    </recommendedName>
</protein>
<dbReference type="InterPro" id="IPR003362">
    <property type="entry name" value="Bact_transf"/>
</dbReference>
<reference evidence="5 6" key="1">
    <citation type="submission" date="2017-09" db="EMBL/GenBank/DDBJ databases">
        <title>Biodiversity and function of Thalassospira species in the particle-attached aromatic-hydrocarbon-degrading consortia from the surface seawater of the China South Sea.</title>
        <authorList>
            <person name="Dong C."/>
            <person name="Lai Q."/>
            <person name="Shao Z."/>
        </authorList>
    </citation>
    <scope>NUCLEOTIDE SEQUENCE [LARGE SCALE GENOMIC DNA]</scope>
    <source>
        <strain evidence="5 6">139Z-12</strain>
    </source>
</reference>
<comment type="similarity">
    <text evidence="1">Belongs to the bacterial sugar transferase family.</text>
</comment>
<dbReference type="GO" id="GO:0009242">
    <property type="term" value="P:colanic acid biosynthetic process"/>
    <property type="evidence" value="ECO:0007669"/>
    <property type="project" value="TreeGrafter"/>
</dbReference>
<dbReference type="PANTHER" id="PTHR30576:SF21">
    <property type="entry name" value="UDP-GLUCOSE:UNDECAPRENYL-PHOSPHATE GLUCOSE-1-PHOSPHATE TRANSFERASE"/>
    <property type="match status" value="1"/>
</dbReference>
<dbReference type="Proteomes" id="UP000233332">
    <property type="component" value="Unassembled WGS sequence"/>
</dbReference>
<feature type="domain" description="Bacterial sugar transferase" evidence="4">
    <location>
        <begin position="59"/>
        <end position="237"/>
    </location>
</feature>
<keyword evidence="3" id="KW-1133">Transmembrane helix</keyword>
<dbReference type="GO" id="GO:0000271">
    <property type="term" value="P:polysaccharide biosynthetic process"/>
    <property type="evidence" value="ECO:0007669"/>
    <property type="project" value="UniProtKB-KW"/>
</dbReference>
<dbReference type="AlphaFoldDB" id="A0A2N3L8F2"/>
<evidence type="ECO:0000256" key="1">
    <source>
        <dbReference type="ARBA" id="ARBA00006464"/>
    </source>
</evidence>
<keyword evidence="2" id="KW-0270">Exopolysaccharide synthesis</keyword>
<dbReference type="PANTHER" id="PTHR30576">
    <property type="entry name" value="COLANIC BIOSYNTHESIS UDP-GLUCOSE LIPID CARRIER TRANSFERASE"/>
    <property type="match status" value="1"/>
</dbReference>
<proteinExistence type="inferred from homology"/>
<evidence type="ECO:0000256" key="3">
    <source>
        <dbReference type="SAM" id="Phobius"/>
    </source>
</evidence>
<dbReference type="Pfam" id="PF02397">
    <property type="entry name" value="Bac_transf"/>
    <property type="match status" value="1"/>
</dbReference>
<accession>A0A2N3L8F2</accession>
<name>A0A2N3L8F2_9PROT</name>
<comment type="caution">
    <text evidence="5">The sequence shown here is derived from an EMBL/GenBank/DDBJ whole genome shotgun (WGS) entry which is preliminary data.</text>
</comment>
<evidence type="ECO:0000259" key="4">
    <source>
        <dbReference type="Pfam" id="PF02397"/>
    </source>
</evidence>
<feature type="transmembrane region" description="Helical" evidence="3">
    <location>
        <begin position="64"/>
        <end position="85"/>
    </location>
</feature>
<gene>
    <name evidence="5" type="ORF">COO92_09280</name>
</gene>
<dbReference type="GO" id="GO:0089702">
    <property type="term" value="F:undecaprenyl-phosphate glucose phosphotransferase activity"/>
    <property type="evidence" value="ECO:0007669"/>
    <property type="project" value="TreeGrafter"/>
</dbReference>
<evidence type="ECO:0000313" key="6">
    <source>
        <dbReference type="Proteomes" id="UP000233332"/>
    </source>
</evidence>
<keyword evidence="3" id="KW-0472">Membrane</keyword>
<organism evidence="5 6">
    <name type="scientific">Thalassospira lohafexi</name>
    <dbReference type="NCBI Taxonomy" id="744227"/>
    <lineage>
        <taxon>Bacteria</taxon>
        <taxon>Pseudomonadati</taxon>
        <taxon>Pseudomonadota</taxon>
        <taxon>Alphaproteobacteria</taxon>
        <taxon>Rhodospirillales</taxon>
        <taxon>Thalassospiraceae</taxon>
        <taxon>Thalassospira</taxon>
    </lineage>
</organism>
<evidence type="ECO:0000256" key="2">
    <source>
        <dbReference type="ARBA" id="ARBA00023169"/>
    </source>
</evidence>
<keyword evidence="3" id="KW-0812">Transmembrane</keyword>
<keyword evidence="6" id="KW-1185">Reference proteome</keyword>
<sequence length="256" mass="28576">MHHFCTTLSLTCCYAALGKCEGIKGLAVVKTNPSRSCVICPRLSVRRPKPVCSPHPYLKRCCDLLLASLAVVACAPLMLCVYGLIRSCGFRQPIFTQKRVGQNGKIFTIFKFRTLRARPHQSQDFLPDHGSKSILSLLRCSGLDELPQLFNILRGDMSLVGPRPHTISDHILFASILPEYEDRLAVKPGLTGWAQIRGWRGPVTCQHHLAERVAHDLAYISKQHFLFDLAILIGTVLLPLTASTKRPRLLQTRDVT</sequence>